<dbReference type="SUPFAM" id="SSF48403">
    <property type="entry name" value="Ankyrin repeat"/>
    <property type="match status" value="2"/>
</dbReference>
<accession>A0A9Q0BBV9</accession>
<dbReference type="Gene3D" id="1.25.40.20">
    <property type="entry name" value="Ankyrin repeat-containing domain"/>
    <property type="match status" value="3"/>
</dbReference>
<dbReference type="PROSITE" id="PS50297">
    <property type="entry name" value="ANK_REP_REGION"/>
    <property type="match status" value="2"/>
</dbReference>
<dbReference type="GeneID" id="75832235"/>
<protein>
    <submittedName>
        <fullName evidence="4">E3 ubiquitin-protein ligase XB3-like protein</fullName>
    </submittedName>
</protein>
<sequence length="1228" mass="135389">MTAESPYTPLALRDDLRHLQELWRNTGRLCETSNSTVDILPQATKGIASILEIIVSPLELLPLKGDQDDENDGPNLLAGRPRFLQGLFDLETRISTSARRGHLNDELSMCLVPNVYWYHLKLVSASHSQDCDELAYKLSLLPQAPSPDFLATAPPPLEILRWHQTFPGSSYNEGEWDLQVYYANLLTASFNHHVPRLYAEECLWADLRNAMVPAYEGAATDCFLHGEPRADTFGLFHTQGQPYSYKLYQWLLQWGRLAISSESARYHSGVFHLADSLRTGKVTALHVAAVLGFPVVCRQLLEAGYSPNQRSPWGPPLHCVLAGFSSWEALYEFSESGKGLFPRTPSAQRTDAVKALLDAGASGASAAAPGQRGHSLAAYAIAFSLEVEGDEQVLRKVVDGGACLDEYVAGSLMKYCTTKPMPFSKTLIARVLTYLHGVLIVREGTLLLGTPALVLGAIETVMAVQAVSFDIGEYPDPLRTLSTPPRGAKRPVETFEQVVRKAILDASAFHLRRLMIDPHFDIVLHNPTGEPFLHTAVSSGEKEIVELLLAAGADVECRDEESRTPIMVVESSEMLSLLVKGHGALTTATEDNGGRNIWHMAAATGAISLLDWLLNNDPHKVENMRAVSKKGRTPLAEAFFMSEEQKNHDLAGTTPQAACLLLDDPDMEAEIISGTTRPLTHLAAAWGDIDVINGLGKLGADFSAVDLQGRSAMQYLKLSAHADVVERLRELGAESRMDMAAKAQLPIDVFRQACPYQEVCGEGHSLELIAESKDLAMPRFGYDALLTSDVVAFIDADGQTLLERYVRNIWAAEPEEARNILASNQESRNLARFIAIRFLGGVSSLAGKGCITEHETHRQQCGLYGFMVPSCGSSPLMNKLLAPRIVDIVYKYGNRDYFAEFCRRNPDDIVTQIMEHLYSYQEWRQMGILFEAGYVPPERCEYRFAKMGVPGLLKIDRHVNGAGFRGVLTVIDADALNASHRRIVDMLSAARLMKDPVDKFWALQDRGLVLPREGEHGLDSLVRRLFSNLSGRLDAHLVLCLLDMGAEPRVDEQDITAARQAVMCDHLLVLQKLVTLYGPEFPWHQPTGTYLYKGSNILCDAVTKAPWDVVEFLLANTSAKRLINTEIHGATPLHVAAGKGYQGIDTLLCLRRHGADDAAVDEDGRTWMEILAEYSDLNPSAASEVLAERLCEKYFDEADLPVVEMKRLLEQAGSRRAAAGHEGGSMAE</sequence>
<evidence type="ECO:0000256" key="1">
    <source>
        <dbReference type="ARBA" id="ARBA00022737"/>
    </source>
</evidence>
<name>A0A9Q0BBV9_9HYPO</name>
<reference evidence="4" key="1">
    <citation type="journal article" date="2021" name="J Fungi (Basel)">
        <title>Genomic and Metabolomic Analyses of the Marine Fungus Emericellopsis cladophorae: Insights into Saltwater Adaptability Mechanisms and Its Biosynthetic Potential.</title>
        <authorList>
            <person name="Goncalves M.F.M."/>
            <person name="Hilario S."/>
            <person name="Van de Peer Y."/>
            <person name="Esteves A.C."/>
            <person name="Alves A."/>
        </authorList>
    </citation>
    <scope>NUCLEOTIDE SEQUENCE</scope>
    <source>
        <strain evidence="4">MUM 19.33</strain>
    </source>
</reference>
<keyword evidence="5" id="KW-1185">Reference proteome</keyword>
<dbReference type="SMART" id="SM00248">
    <property type="entry name" value="ANK"/>
    <property type="match status" value="9"/>
</dbReference>
<comment type="caution">
    <text evidence="4">The sequence shown here is derived from an EMBL/GenBank/DDBJ whole genome shotgun (WGS) entry which is preliminary data.</text>
</comment>
<dbReference type="RefSeq" id="XP_051360578.1">
    <property type="nucleotide sequence ID" value="XM_051508287.1"/>
</dbReference>
<dbReference type="PROSITE" id="PS50088">
    <property type="entry name" value="ANK_REPEAT"/>
    <property type="match status" value="2"/>
</dbReference>
<dbReference type="InterPro" id="IPR002110">
    <property type="entry name" value="Ankyrin_rpt"/>
</dbReference>
<dbReference type="EMBL" id="JAGIXG020000042">
    <property type="protein sequence ID" value="KAI6779722.1"/>
    <property type="molecule type" value="Genomic_DNA"/>
</dbReference>
<feature type="repeat" description="ANK" evidence="3">
    <location>
        <begin position="1128"/>
        <end position="1162"/>
    </location>
</feature>
<dbReference type="AlphaFoldDB" id="A0A9Q0BBV9"/>
<evidence type="ECO:0000313" key="4">
    <source>
        <dbReference type="EMBL" id="KAI6779722.1"/>
    </source>
</evidence>
<reference evidence="4" key="2">
    <citation type="submission" date="2022-07" db="EMBL/GenBank/DDBJ databases">
        <authorList>
            <person name="Goncalves M.F.M."/>
            <person name="Hilario S."/>
            <person name="Van De Peer Y."/>
            <person name="Esteves A.C."/>
            <person name="Alves A."/>
        </authorList>
    </citation>
    <scope>NUCLEOTIDE SEQUENCE</scope>
    <source>
        <strain evidence="4">MUM 19.33</strain>
    </source>
</reference>
<dbReference type="Pfam" id="PF00023">
    <property type="entry name" value="Ank"/>
    <property type="match status" value="1"/>
</dbReference>
<dbReference type="InterPro" id="IPR050889">
    <property type="entry name" value="Dendritic_Spine_Reg/Scaffold"/>
</dbReference>
<dbReference type="PANTHER" id="PTHR24166">
    <property type="entry name" value="ROLLING PEBBLES, ISOFORM B"/>
    <property type="match status" value="1"/>
</dbReference>
<evidence type="ECO:0000256" key="3">
    <source>
        <dbReference type="PROSITE-ProRule" id="PRU00023"/>
    </source>
</evidence>
<feature type="repeat" description="ANK" evidence="3">
    <location>
        <begin position="528"/>
        <end position="560"/>
    </location>
</feature>
<organism evidence="4 5">
    <name type="scientific">Emericellopsis cladophorae</name>
    <dbReference type="NCBI Taxonomy" id="2686198"/>
    <lineage>
        <taxon>Eukaryota</taxon>
        <taxon>Fungi</taxon>
        <taxon>Dikarya</taxon>
        <taxon>Ascomycota</taxon>
        <taxon>Pezizomycotina</taxon>
        <taxon>Sordariomycetes</taxon>
        <taxon>Hypocreomycetidae</taxon>
        <taxon>Hypocreales</taxon>
        <taxon>Bionectriaceae</taxon>
        <taxon>Emericellopsis</taxon>
    </lineage>
</organism>
<gene>
    <name evidence="4" type="ORF">J7T54_005752</name>
</gene>
<evidence type="ECO:0000256" key="2">
    <source>
        <dbReference type="ARBA" id="ARBA00023043"/>
    </source>
</evidence>
<dbReference type="Pfam" id="PF12796">
    <property type="entry name" value="Ank_2"/>
    <property type="match status" value="1"/>
</dbReference>
<dbReference type="InterPro" id="IPR036770">
    <property type="entry name" value="Ankyrin_rpt-contain_sf"/>
</dbReference>
<keyword evidence="1" id="KW-0677">Repeat</keyword>
<dbReference type="OrthoDB" id="194358at2759"/>
<keyword evidence="2 3" id="KW-0040">ANK repeat</keyword>
<proteinExistence type="predicted"/>
<evidence type="ECO:0000313" key="5">
    <source>
        <dbReference type="Proteomes" id="UP001055219"/>
    </source>
</evidence>
<dbReference type="PANTHER" id="PTHR24166:SF48">
    <property type="entry name" value="PROTEIN VAPYRIN"/>
    <property type="match status" value="1"/>
</dbReference>
<dbReference type="Proteomes" id="UP001055219">
    <property type="component" value="Unassembled WGS sequence"/>
</dbReference>